<dbReference type="NCBIfam" id="TIGR00786">
    <property type="entry name" value="dctM"/>
    <property type="match status" value="1"/>
</dbReference>
<dbReference type="GO" id="GO:0022857">
    <property type="term" value="F:transmembrane transporter activity"/>
    <property type="evidence" value="ECO:0007669"/>
    <property type="project" value="TreeGrafter"/>
</dbReference>
<feature type="domain" description="TRAP C4-dicarboxylate transport system permease DctM subunit" evidence="8">
    <location>
        <begin position="12"/>
        <end position="429"/>
    </location>
</feature>
<feature type="transmembrane region" description="Helical" evidence="7">
    <location>
        <begin position="368"/>
        <end position="392"/>
    </location>
</feature>
<keyword evidence="4 7" id="KW-0812">Transmembrane</keyword>
<evidence type="ECO:0000313" key="10">
    <source>
        <dbReference type="Proteomes" id="UP000264541"/>
    </source>
</evidence>
<keyword evidence="10" id="KW-1185">Reference proteome</keyword>
<dbReference type="Pfam" id="PF06808">
    <property type="entry name" value="DctM"/>
    <property type="match status" value="1"/>
</dbReference>
<dbReference type="PIRSF" id="PIRSF006066">
    <property type="entry name" value="HI0050"/>
    <property type="match status" value="1"/>
</dbReference>
<feature type="transmembrane region" description="Helical" evidence="7">
    <location>
        <begin position="34"/>
        <end position="51"/>
    </location>
</feature>
<evidence type="ECO:0000259" key="8">
    <source>
        <dbReference type="Pfam" id="PF06808"/>
    </source>
</evidence>
<evidence type="ECO:0000256" key="4">
    <source>
        <dbReference type="ARBA" id="ARBA00022692"/>
    </source>
</evidence>
<proteinExistence type="predicted"/>
<keyword evidence="2" id="KW-1003">Cell membrane</keyword>
<reference evidence="9 10" key="1">
    <citation type="submission" date="2018-08" db="EMBL/GenBank/DDBJ databases">
        <title>Bacillus chawlae sp. nov., Bacillus glennii sp. nov., and Bacillus saganii sp. nov. Isolated from the Vehicle Assembly Building at Kennedy Space Center where the Viking Spacecraft were Assembled.</title>
        <authorList>
            <person name="Seuylemezian A."/>
            <person name="Vaishampayan P."/>
        </authorList>
    </citation>
    <scope>NUCLEOTIDE SEQUENCE [LARGE SCALE GENOMIC DNA]</scope>
    <source>
        <strain evidence="9 10">V47-23a</strain>
    </source>
</reference>
<feature type="transmembrane region" description="Helical" evidence="7">
    <location>
        <begin position="316"/>
        <end position="338"/>
    </location>
</feature>
<dbReference type="Proteomes" id="UP000264541">
    <property type="component" value="Unassembled WGS sequence"/>
</dbReference>
<evidence type="ECO:0000256" key="2">
    <source>
        <dbReference type="ARBA" id="ARBA00022475"/>
    </source>
</evidence>
<dbReference type="OrthoDB" id="9785600at2"/>
<dbReference type="PANTHER" id="PTHR33362">
    <property type="entry name" value="SIALIC ACID TRAP TRANSPORTER PERMEASE PROTEIN SIAT-RELATED"/>
    <property type="match status" value="1"/>
</dbReference>
<keyword evidence="6 7" id="KW-0472">Membrane</keyword>
<keyword evidence="3" id="KW-0997">Cell inner membrane</keyword>
<evidence type="ECO:0000256" key="5">
    <source>
        <dbReference type="ARBA" id="ARBA00022989"/>
    </source>
</evidence>
<dbReference type="InterPro" id="IPR004681">
    <property type="entry name" value="TRAP_DctM"/>
</dbReference>
<evidence type="ECO:0000256" key="1">
    <source>
        <dbReference type="ARBA" id="ARBA00004429"/>
    </source>
</evidence>
<evidence type="ECO:0000256" key="3">
    <source>
        <dbReference type="ARBA" id="ARBA00022519"/>
    </source>
</evidence>
<feature type="transmembrane region" description="Helical" evidence="7">
    <location>
        <begin position="140"/>
        <end position="157"/>
    </location>
</feature>
<keyword evidence="5 7" id="KW-1133">Transmembrane helix</keyword>
<feature type="transmembrane region" description="Helical" evidence="7">
    <location>
        <begin position="225"/>
        <end position="247"/>
    </location>
</feature>
<accession>A0A372LUJ0</accession>
<comment type="subcellular location">
    <subcellularLocation>
        <location evidence="1">Cell inner membrane</location>
        <topology evidence="1">Multi-pass membrane protein</topology>
    </subcellularLocation>
</comment>
<dbReference type="RefSeq" id="WP_117324822.1">
    <property type="nucleotide sequence ID" value="NZ_QVTE01000003.1"/>
</dbReference>
<feature type="transmembrane region" description="Helical" evidence="7">
    <location>
        <begin position="6"/>
        <end position="27"/>
    </location>
</feature>
<dbReference type="EMBL" id="QVTE01000003">
    <property type="protein sequence ID" value="RFU71470.1"/>
    <property type="molecule type" value="Genomic_DNA"/>
</dbReference>
<dbReference type="PANTHER" id="PTHR33362:SF5">
    <property type="entry name" value="C4-DICARBOXYLATE TRAP TRANSPORTER LARGE PERMEASE PROTEIN DCTM"/>
    <property type="match status" value="1"/>
</dbReference>
<evidence type="ECO:0000256" key="7">
    <source>
        <dbReference type="SAM" id="Phobius"/>
    </source>
</evidence>
<sequence length="438" mass="46942">MMEWWLIVSLFFGIFLILMFAGIPVVFAFLVTNIIIISSVIGFEIGLAQLVKSMYSAVTNFSLTPIPLFVLMGELLFYSGVALTTLNVINKLLGKLPGRLSVLSIASGTMFAALSGSSIANTSMLGSILAPEMKNKGYHTTMSIGPIMAAGSLAMIIPPSAMIVLMGGIASIAVGPLLIGGVIPGILMASLFIGYIIIACLINPSLAPKEIKEEKIIWKDMIKSFVFDIAPLFIIIFCVIGFILLGIATPTEAAAVGTLAALIIVALKKKLNYKVIEKSITGTLKISGMILLIVATSVGFGQLLSFSGASRDMVDFISNIGLNTLMVVIIFLLIVFLLGFFVEPISVMMITLPLFVPILTSLDVNLIWFGIMMLICLDLGNITPPVGMLLFVMKGVRPDVPMVDIYKSAIPFVLLELSVVILILIFPSIVLWLPGSIS</sequence>
<feature type="transmembrane region" description="Helical" evidence="7">
    <location>
        <begin position="185"/>
        <end position="204"/>
    </location>
</feature>
<dbReference type="InterPro" id="IPR010656">
    <property type="entry name" value="DctM"/>
</dbReference>
<feature type="transmembrane region" description="Helical" evidence="7">
    <location>
        <begin position="100"/>
        <end position="120"/>
    </location>
</feature>
<gene>
    <name evidence="9" type="ORF">D0469_01115</name>
</gene>
<protein>
    <submittedName>
        <fullName evidence="9">TRAP transporter large permease subunit</fullName>
    </submittedName>
</protein>
<evidence type="ECO:0000256" key="6">
    <source>
        <dbReference type="ARBA" id="ARBA00023136"/>
    </source>
</evidence>
<dbReference type="AlphaFoldDB" id="A0A372LUJ0"/>
<comment type="caution">
    <text evidence="9">The sequence shown here is derived from an EMBL/GenBank/DDBJ whole genome shotgun (WGS) entry which is preliminary data.</text>
</comment>
<dbReference type="GO" id="GO:0005886">
    <property type="term" value="C:plasma membrane"/>
    <property type="evidence" value="ECO:0007669"/>
    <property type="project" value="UniProtKB-SubCell"/>
</dbReference>
<evidence type="ECO:0000313" key="9">
    <source>
        <dbReference type="EMBL" id="RFU71470.1"/>
    </source>
</evidence>
<feature type="transmembrane region" description="Helical" evidence="7">
    <location>
        <begin position="345"/>
        <end position="362"/>
    </location>
</feature>
<feature type="transmembrane region" description="Helical" evidence="7">
    <location>
        <begin position="283"/>
        <end position="304"/>
    </location>
</feature>
<name>A0A372LUJ0_9BACI</name>
<organism evidence="9 10">
    <name type="scientific">Peribacillus saganii</name>
    <dbReference type="NCBI Taxonomy" id="2303992"/>
    <lineage>
        <taxon>Bacteria</taxon>
        <taxon>Bacillati</taxon>
        <taxon>Bacillota</taxon>
        <taxon>Bacilli</taxon>
        <taxon>Bacillales</taxon>
        <taxon>Bacillaceae</taxon>
        <taxon>Peribacillus</taxon>
    </lineage>
</organism>
<feature type="transmembrane region" description="Helical" evidence="7">
    <location>
        <begin position="66"/>
        <end position="88"/>
    </location>
</feature>
<feature type="transmembrane region" description="Helical" evidence="7">
    <location>
        <begin position="412"/>
        <end position="433"/>
    </location>
</feature>